<dbReference type="PANTHER" id="PTHR48081">
    <property type="entry name" value="AB HYDROLASE SUPERFAMILY PROTEIN C4A8.06C"/>
    <property type="match status" value="1"/>
</dbReference>
<evidence type="ECO:0000313" key="4">
    <source>
        <dbReference type="Proteomes" id="UP001164693"/>
    </source>
</evidence>
<protein>
    <submittedName>
        <fullName evidence="3">Prolyl oligopeptidase family serine peptidase</fullName>
    </submittedName>
</protein>
<evidence type="ECO:0000259" key="2">
    <source>
        <dbReference type="Pfam" id="PF20434"/>
    </source>
</evidence>
<dbReference type="Pfam" id="PF20434">
    <property type="entry name" value="BD-FAE"/>
    <property type="match status" value="1"/>
</dbReference>
<dbReference type="EMBL" id="CP097463">
    <property type="protein sequence ID" value="WAX56430.1"/>
    <property type="molecule type" value="Genomic_DNA"/>
</dbReference>
<sequence>MERHSYGPDPAQFGELYLPSAERALGTVVVIHGGFWRARYDCSLGRPLAADLAARGYVAWNLEYRRVSVGGGWPRTLDDVAAGIDHLADLGVDTARLVAIGHSAGGHLAVWAAGRSRPRVALTGVIAQAGVLDLVTAATTGVGHTAVLDLLGGRPDEVPDRYAAADPLGRVPVPPRVVCLHSAADDEVPIAQSRAYVAAAAAAGGDAVLIETAGDHYTMIDPSTPDWALALGAVAELLPSR</sequence>
<dbReference type="RefSeq" id="WP_269442963.1">
    <property type="nucleotide sequence ID" value="NZ_CP097463.1"/>
</dbReference>
<dbReference type="Gene3D" id="3.40.50.1820">
    <property type="entry name" value="alpha/beta hydrolase"/>
    <property type="match status" value="1"/>
</dbReference>
<keyword evidence="1" id="KW-0378">Hydrolase</keyword>
<dbReference type="InterPro" id="IPR029058">
    <property type="entry name" value="AB_hydrolase_fold"/>
</dbReference>
<organism evidence="3 4">
    <name type="scientific">Jatrophihabitans cynanchi</name>
    <dbReference type="NCBI Taxonomy" id="2944128"/>
    <lineage>
        <taxon>Bacteria</taxon>
        <taxon>Bacillati</taxon>
        <taxon>Actinomycetota</taxon>
        <taxon>Actinomycetes</taxon>
        <taxon>Jatrophihabitantales</taxon>
        <taxon>Jatrophihabitantaceae</taxon>
        <taxon>Jatrophihabitans</taxon>
    </lineage>
</organism>
<name>A0ABY7JXL0_9ACTN</name>
<dbReference type="InterPro" id="IPR049492">
    <property type="entry name" value="BD-FAE-like_dom"/>
</dbReference>
<dbReference type="Proteomes" id="UP001164693">
    <property type="component" value="Chromosome"/>
</dbReference>
<feature type="domain" description="BD-FAE-like" evidence="2">
    <location>
        <begin position="16"/>
        <end position="195"/>
    </location>
</feature>
<dbReference type="InterPro" id="IPR050300">
    <property type="entry name" value="GDXG_lipolytic_enzyme"/>
</dbReference>
<reference evidence="3" key="1">
    <citation type="submission" date="2022-05" db="EMBL/GenBank/DDBJ databases">
        <title>Jatrophihabitans sp. SB3-54 whole genome sequence.</title>
        <authorList>
            <person name="Suh M.K."/>
            <person name="Eom M.K."/>
            <person name="Kim J.S."/>
            <person name="Kim H.S."/>
            <person name="Do H.E."/>
            <person name="Shin Y.K."/>
            <person name="Lee J.-S."/>
        </authorList>
    </citation>
    <scope>NUCLEOTIDE SEQUENCE</scope>
    <source>
        <strain evidence="3">SB3-54</strain>
    </source>
</reference>
<evidence type="ECO:0000256" key="1">
    <source>
        <dbReference type="ARBA" id="ARBA00022801"/>
    </source>
</evidence>
<accession>A0ABY7JXL0</accession>
<evidence type="ECO:0000313" key="3">
    <source>
        <dbReference type="EMBL" id="WAX56430.1"/>
    </source>
</evidence>
<proteinExistence type="predicted"/>
<dbReference type="SUPFAM" id="SSF53474">
    <property type="entry name" value="alpha/beta-Hydrolases"/>
    <property type="match status" value="1"/>
</dbReference>
<gene>
    <name evidence="3" type="ORF">M6B22_18100</name>
</gene>
<keyword evidence="4" id="KW-1185">Reference proteome</keyword>